<evidence type="ECO:0000256" key="1">
    <source>
        <dbReference type="ARBA" id="ARBA00006420"/>
    </source>
</evidence>
<evidence type="ECO:0000259" key="3">
    <source>
        <dbReference type="Pfam" id="PF01106"/>
    </source>
</evidence>
<dbReference type="STRING" id="1122930.SAMN02745168_1738"/>
<comment type="function">
    <text evidence="2">May be involved in the formation or repair of [Fe-S] clusters present in iron-sulfur proteins.</text>
</comment>
<dbReference type="Proteomes" id="UP000192790">
    <property type="component" value="Unassembled WGS sequence"/>
</dbReference>
<reference evidence="4 5" key="1">
    <citation type="submission" date="2017-04" db="EMBL/GenBank/DDBJ databases">
        <authorList>
            <person name="Afonso C.L."/>
            <person name="Miller P.J."/>
            <person name="Scott M.A."/>
            <person name="Spackman E."/>
            <person name="Goraichik I."/>
            <person name="Dimitrov K.M."/>
            <person name="Suarez D.L."/>
            <person name="Swayne D.E."/>
        </authorList>
    </citation>
    <scope>NUCLEOTIDE SEQUENCE [LARGE SCALE GENOMIC DNA]</scope>
    <source>
        <strain evidence="4 5">DSM 12816</strain>
    </source>
</reference>
<dbReference type="AlphaFoldDB" id="A0A1W2AHW0"/>
<dbReference type="RefSeq" id="WP_084234437.1">
    <property type="nucleotide sequence ID" value="NZ_FWXW01000004.1"/>
</dbReference>
<evidence type="ECO:0000256" key="2">
    <source>
        <dbReference type="ARBA" id="ARBA00049958"/>
    </source>
</evidence>
<name>A0A1W2AHW0_9FIRM</name>
<dbReference type="Gene3D" id="3.30.300.130">
    <property type="entry name" value="Fe-S cluster assembly (FSCA)"/>
    <property type="match status" value="1"/>
</dbReference>
<dbReference type="GO" id="GO:0016226">
    <property type="term" value="P:iron-sulfur cluster assembly"/>
    <property type="evidence" value="ECO:0007669"/>
    <property type="project" value="InterPro"/>
</dbReference>
<protein>
    <submittedName>
        <fullName evidence="4">Fe-S cluster biogenesis protein NfuA, 4Fe-4S-binding domain</fullName>
    </submittedName>
</protein>
<proteinExistence type="inferred from homology"/>
<feature type="domain" description="NIF system FeS cluster assembly NifU C-terminal" evidence="3">
    <location>
        <begin position="9"/>
        <end position="75"/>
    </location>
</feature>
<dbReference type="PANTHER" id="PTHR11178">
    <property type="entry name" value="IRON-SULFUR CLUSTER SCAFFOLD PROTEIN NFU-RELATED"/>
    <property type="match status" value="1"/>
</dbReference>
<dbReference type="InterPro" id="IPR001075">
    <property type="entry name" value="NIF_FeS_clus_asmbl_NifU_C"/>
</dbReference>
<gene>
    <name evidence="4" type="ORF">SAMN02745168_1738</name>
</gene>
<keyword evidence="5" id="KW-1185">Reference proteome</keyword>
<dbReference type="PANTHER" id="PTHR11178:SF25">
    <property type="entry name" value="NIFU-LIKE PROTEIN 3, CHLOROPLASTIC"/>
    <property type="match status" value="1"/>
</dbReference>
<accession>A0A1W2AHW0</accession>
<dbReference type="Pfam" id="PF01106">
    <property type="entry name" value="NifU"/>
    <property type="match status" value="1"/>
</dbReference>
<dbReference type="GO" id="GO:0005506">
    <property type="term" value="F:iron ion binding"/>
    <property type="evidence" value="ECO:0007669"/>
    <property type="project" value="InterPro"/>
</dbReference>
<comment type="similarity">
    <text evidence="1">Belongs to the NifU family.</text>
</comment>
<dbReference type="InterPro" id="IPR034904">
    <property type="entry name" value="FSCA_dom_sf"/>
</dbReference>
<organism evidence="4 5">
    <name type="scientific">Papillibacter cinnamivorans DSM 12816</name>
    <dbReference type="NCBI Taxonomy" id="1122930"/>
    <lineage>
        <taxon>Bacteria</taxon>
        <taxon>Bacillati</taxon>
        <taxon>Bacillota</taxon>
        <taxon>Clostridia</taxon>
        <taxon>Eubacteriales</taxon>
        <taxon>Oscillospiraceae</taxon>
        <taxon>Papillibacter</taxon>
    </lineage>
</organism>
<evidence type="ECO:0000313" key="4">
    <source>
        <dbReference type="EMBL" id="SMC60295.1"/>
    </source>
</evidence>
<dbReference type="GO" id="GO:0051536">
    <property type="term" value="F:iron-sulfur cluster binding"/>
    <property type="evidence" value="ECO:0007669"/>
    <property type="project" value="InterPro"/>
</dbReference>
<dbReference type="SUPFAM" id="SSF117916">
    <property type="entry name" value="Fe-S cluster assembly (FSCA) domain-like"/>
    <property type="match status" value="1"/>
</dbReference>
<evidence type="ECO:0000313" key="5">
    <source>
        <dbReference type="Proteomes" id="UP000192790"/>
    </source>
</evidence>
<sequence length="102" mass="11474">MDNELLSQIEAVLDERVRPALLTHGGGVRIVEIENGVVKARMLGQCSSCPAAALTNEQLIEAELREALPWVERVVLVTETDPELLNMARSILRQRREQEKEK</sequence>
<dbReference type="OrthoDB" id="9796965at2"/>
<dbReference type="EMBL" id="FWXW01000004">
    <property type="protein sequence ID" value="SMC60295.1"/>
    <property type="molecule type" value="Genomic_DNA"/>
</dbReference>